<comment type="caution">
    <text evidence="2">The sequence shown here is derived from an EMBL/GenBank/DDBJ whole genome shotgun (WGS) entry which is preliminary data.</text>
</comment>
<organism evidence="2 3">
    <name type="scientific">Gigaspora margarita</name>
    <dbReference type="NCBI Taxonomy" id="4874"/>
    <lineage>
        <taxon>Eukaryota</taxon>
        <taxon>Fungi</taxon>
        <taxon>Fungi incertae sedis</taxon>
        <taxon>Mucoromycota</taxon>
        <taxon>Glomeromycotina</taxon>
        <taxon>Glomeromycetes</taxon>
        <taxon>Diversisporales</taxon>
        <taxon>Gigasporaceae</taxon>
        <taxon>Gigaspora</taxon>
    </lineage>
</organism>
<keyword evidence="1" id="KW-0812">Transmembrane</keyword>
<name>A0A8H4AL00_GIGMA</name>
<evidence type="ECO:0000313" key="3">
    <source>
        <dbReference type="Proteomes" id="UP000439903"/>
    </source>
</evidence>
<proteinExistence type="predicted"/>
<sequence length="327" mass="37980">MSTYSGNIENEDLDFASIVYNYDWSSTLLGPMELWDISLKNAVLQIFIYSFLFVYIAWKQLLKRKHSHVIGKPSKEIFPEAYEIFVSGYERYNPQFQPIPHYPQNPFQNKIHLLYLNLIFQLDICSVRITGKGTFKTDQLLELQRDGYTEETYFSYAYNPIFKSDGSVCAIFILAQETTQNVLNIRRLKTLDELSRRISEVESLENACHVITKVLNDNNADIPYALIYFIEHKLNTAFGSLIARLIATTFDYDNEKGWVFPDYIPETPEIIDLVKDNNKCYNTYPELDHGGATCSFLECGSWPMQYLKKEGDHIKVLLKDGSLAYFY</sequence>
<feature type="transmembrane region" description="Helical" evidence="1">
    <location>
        <begin position="42"/>
        <end position="58"/>
    </location>
</feature>
<keyword evidence="1" id="KW-1133">Transmembrane helix</keyword>
<accession>A0A8H4AL00</accession>
<evidence type="ECO:0000256" key="1">
    <source>
        <dbReference type="SAM" id="Phobius"/>
    </source>
</evidence>
<dbReference type="EMBL" id="WTPW01000476">
    <property type="protein sequence ID" value="KAF0507775.1"/>
    <property type="molecule type" value="Genomic_DNA"/>
</dbReference>
<gene>
    <name evidence="2" type="ORF">F8M41_018917</name>
</gene>
<reference evidence="2 3" key="1">
    <citation type="journal article" date="2019" name="Environ. Microbiol.">
        <title>At the nexus of three kingdoms: the genome of the mycorrhizal fungus Gigaspora margarita provides insights into plant, endobacterial and fungal interactions.</title>
        <authorList>
            <person name="Venice F."/>
            <person name="Ghignone S."/>
            <person name="Salvioli di Fossalunga A."/>
            <person name="Amselem J."/>
            <person name="Novero M."/>
            <person name="Xianan X."/>
            <person name="Sedzielewska Toro K."/>
            <person name="Morin E."/>
            <person name="Lipzen A."/>
            <person name="Grigoriev I.V."/>
            <person name="Henrissat B."/>
            <person name="Martin F.M."/>
            <person name="Bonfante P."/>
        </authorList>
    </citation>
    <scope>NUCLEOTIDE SEQUENCE [LARGE SCALE GENOMIC DNA]</scope>
    <source>
        <strain evidence="2 3">BEG34</strain>
    </source>
</reference>
<keyword evidence="3" id="KW-1185">Reference proteome</keyword>
<evidence type="ECO:0000313" key="2">
    <source>
        <dbReference type="EMBL" id="KAF0507775.1"/>
    </source>
</evidence>
<dbReference type="Proteomes" id="UP000439903">
    <property type="component" value="Unassembled WGS sequence"/>
</dbReference>
<dbReference type="OrthoDB" id="60033at2759"/>
<keyword evidence="1" id="KW-0472">Membrane</keyword>
<protein>
    <submittedName>
        <fullName evidence="2">PAS domain S-box protein</fullName>
    </submittedName>
</protein>
<dbReference type="AlphaFoldDB" id="A0A8H4AL00"/>
<dbReference type="Gene3D" id="3.30.450.20">
    <property type="entry name" value="PAS domain"/>
    <property type="match status" value="1"/>
</dbReference>